<dbReference type="NCBIfam" id="TIGR00254">
    <property type="entry name" value="GGDEF"/>
    <property type="match status" value="1"/>
</dbReference>
<evidence type="ECO:0000313" key="5">
    <source>
        <dbReference type="EMBL" id="GGI17982.1"/>
    </source>
</evidence>
<proteinExistence type="predicted"/>
<dbReference type="GO" id="GO:1902201">
    <property type="term" value="P:negative regulation of bacterial-type flagellum-dependent cell motility"/>
    <property type="evidence" value="ECO:0007669"/>
    <property type="project" value="TreeGrafter"/>
</dbReference>
<dbReference type="AlphaFoldDB" id="A0A8J3ANI2"/>
<evidence type="ECO:0000313" key="6">
    <source>
        <dbReference type="Proteomes" id="UP000642180"/>
    </source>
</evidence>
<dbReference type="InterPro" id="IPR000160">
    <property type="entry name" value="GGDEF_dom"/>
</dbReference>
<dbReference type="SMART" id="SM00267">
    <property type="entry name" value="GGDEF"/>
    <property type="match status" value="1"/>
</dbReference>
<accession>A0A8J3ANI2</accession>
<keyword evidence="3" id="KW-0812">Transmembrane</keyword>
<keyword evidence="3" id="KW-0472">Membrane</keyword>
<keyword evidence="6" id="KW-1185">Reference proteome</keyword>
<dbReference type="EC" id="2.7.7.65" evidence="1"/>
<feature type="domain" description="GGDEF" evidence="4">
    <location>
        <begin position="253"/>
        <end position="392"/>
    </location>
</feature>
<feature type="transmembrane region" description="Helical" evidence="3">
    <location>
        <begin position="6"/>
        <end position="25"/>
    </location>
</feature>
<dbReference type="PROSITE" id="PS50887">
    <property type="entry name" value="GGDEF"/>
    <property type="match status" value="1"/>
</dbReference>
<dbReference type="InterPro" id="IPR043128">
    <property type="entry name" value="Rev_trsase/Diguanyl_cyclase"/>
</dbReference>
<dbReference type="EMBL" id="BMDI01000001">
    <property type="protein sequence ID" value="GGI17982.1"/>
    <property type="molecule type" value="Genomic_DNA"/>
</dbReference>
<name>A0A8J3ANI2_9BURK</name>
<gene>
    <name evidence="5" type="ORF">GCM10008066_11710</name>
</gene>
<evidence type="ECO:0000256" key="3">
    <source>
        <dbReference type="SAM" id="Phobius"/>
    </source>
</evidence>
<comment type="caution">
    <text evidence="5">The sequence shown here is derived from an EMBL/GenBank/DDBJ whole genome shotgun (WGS) entry which is preliminary data.</text>
</comment>
<dbReference type="GO" id="GO:0005886">
    <property type="term" value="C:plasma membrane"/>
    <property type="evidence" value="ECO:0007669"/>
    <property type="project" value="TreeGrafter"/>
</dbReference>
<feature type="transmembrane region" description="Helical" evidence="3">
    <location>
        <begin position="190"/>
        <end position="211"/>
    </location>
</feature>
<dbReference type="PANTHER" id="PTHR45138:SF9">
    <property type="entry name" value="DIGUANYLATE CYCLASE DGCM-RELATED"/>
    <property type="match status" value="1"/>
</dbReference>
<feature type="transmembrane region" description="Helical" evidence="3">
    <location>
        <begin position="116"/>
        <end position="137"/>
    </location>
</feature>
<feature type="transmembrane region" description="Helical" evidence="3">
    <location>
        <begin position="62"/>
        <end position="80"/>
    </location>
</feature>
<dbReference type="RefSeq" id="WP_188380315.1">
    <property type="nucleotide sequence ID" value="NZ_BMDI01000001.1"/>
</dbReference>
<protein>
    <recommendedName>
        <fullName evidence="1">diguanylate cyclase</fullName>
        <ecNumber evidence="1">2.7.7.65</ecNumber>
    </recommendedName>
</protein>
<dbReference type="InterPro" id="IPR050469">
    <property type="entry name" value="Diguanylate_Cyclase"/>
</dbReference>
<dbReference type="SUPFAM" id="SSF55073">
    <property type="entry name" value="Nucleotide cyclase"/>
    <property type="match status" value="1"/>
</dbReference>
<organism evidence="5 6">
    <name type="scientific">Oxalicibacterium faecigallinarum</name>
    <dbReference type="NCBI Taxonomy" id="573741"/>
    <lineage>
        <taxon>Bacteria</taxon>
        <taxon>Pseudomonadati</taxon>
        <taxon>Pseudomonadota</taxon>
        <taxon>Betaproteobacteria</taxon>
        <taxon>Burkholderiales</taxon>
        <taxon>Oxalobacteraceae</taxon>
        <taxon>Oxalicibacterium</taxon>
    </lineage>
</organism>
<keyword evidence="3" id="KW-1133">Transmembrane helix</keyword>
<dbReference type="FunFam" id="3.30.70.270:FF:000001">
    <property type="entry name" value="Diguanylate cyclase domain protein"/>
    <property type="match status" value="1"/>
</dbReference>
<evidence type="ECO:0000256" key="2">
    <source>
        <dbReference type="ARBA" id="ARBA00034247"/>
    </source>
</evidence>
<evidence type="ECO:0000259" key="4">
    <source>
        <dbReference type="PROSITE" id="PS50887"/>
    </source>
</evidence>
<reference evidence="6" key="1">
    <citation type="journal article" date="2019" name="Int. J. Syst. Evol. Microbiol.">
        <title>The Global Catalogue of Microorganisms (GCM) 10K type strain sequencing project: providing services to taxonomists for standard genome sequencing and annotation.</title>
        <authorList>
            <consortium name="The Broad Institute Genomics Platform"/>
            <consortium name="The Broad Institute Genome Sequencing Center for Infectious Disease"/>
            <person name="Wu L."/>
            <person name="Ma J."/>
        </authorList>
    </citation>
    <scope>NUCLEOTIDE SEQUENCE [LARGE SCALE GENOMIC DNA]</scope>
    <source>
        <strain evidence="6">CCM 2767</strain>
    </source>
</reference>
<feature type="transmembrane region" description="Helical" evidence="3">
    <location>
        <begin position="149"/>
        <end position="170"/>
    </location>
</feature>
<dbReference type="Gene3D" id="3.30.70.270">
    <property type="match status" value="1"/>
</dbReference>
<comment type="catalytic activity">
    <reaction evidence="2">
        <text>2 GTP = 3',3'-c-di-GMP + 2 diphosphate</text>
        <dbReference type="Rhea" id="RHEA:24898"/>
        <dbReference type="ChEBI" id="CHEBI:33019"/>
        <dbReference type="ChEBI" id="CHEBI:37565"/>
        <dbReference type="ChEBI" id="CHEBI:58805"/>
        <dbReference type="EC" id="2.7.7.65"/>
    </reaction>
</comment>
<dbReference type="PANTHER" id="PTHR45138">
    <property type="entry name" value="REGULATORY COMPONENTS OF SENSORY TRANSDUCTION SYSTEM"/>
    <property type="match status" value="1"/>
</dbReference>
<dbReference type="Proteomes" id="UP000642180">
    <property type="component" value="Unassembled WGS sequence"/>
</dbReference>
<feature type="transmembrane region" description="Helical" evidence="3">
    <location>
        <begin position="92"/>
        <end position="110"/>
    </location>
</feature>
<evidence type="ECO:0000256" key="1">
    <source>
        <dbReference type="ARBA" id="ARBA00012528"/>
    </source>
</evidence>
<feature type="transmembrane region" description="Helical" evidence="3">
    <location>
        <begin position="37"/>
        <end position="56"/>
    </location>
</feature>
<dbReference type="CDD" id="cd01949">
    <property type="entry name" value="GGDEF"/>
    <property type="match status" value="1"/>
</dbReference>
<sequence length="398" mass="44045">MLSPFNLLLITAGFSVVMLFVLGSLMRSHIPGLREWAGANALAAIALVLLACRGLIPNFLSIVVANTLAGLAICIIYLGFRRYYGLLLPLKPIALSLLALFSLFLVFHYVYDSIAIRTVIVSWFLGIYCLAIGLLIFQSAHRSLTLSPYPARFTAWVSILFFIGYGLRAVVYMTGTDHLISTMQASSWNLLFLSLGTLVMPLLTMGAIMMVHDRMLSKAIQDANHDFLTGAWTRRAFFEFAERELLRAKRMKRSLSLLMFDVDYFKRINDTYGHATGDNVLIDIVERAQLEIRNIDYIARMGGEEFSILLPEADANAALAIAERLRARLNSGTSIVISPGQQSTEKTVPYTVSIGVATHRADEGIIALMHRADIALYSAKAAGRNIVITAEEAMVREA</sequence>
<dbReference type="InterPro" id="IPR029787">
    <property type="entry name" value="Nucleotide_cyclase"/>
</dbReference>
<dbReference type="Pfam" id="PF00990">
    <property type="entry name" value="GGDEF"/>
    <property type="match status" value="1"/>
</dbReference>
<dbReference type="GO" id="GO:0043709">
    <property type="term" value="P:cell adhesion involved in single-species biofilm formation"/>
    <property type="evidence" value="ECO:0007669"/>
    <property type="project" value="TreeGrafter"/>
</dbReference>
<dbReference type="GO" id="GO:0052621">
    <property type="term" value="F:diguanylate cyclase activity"/>
    <property type="evidence" value="ECO:0007669"/>
    <property type="project" value="UniProtKB-EC"/>
</dbReference>